<feature type="non-terminal residue" evidence="1">
    <location>
        <position position="1"/>
    </location>
</feature>
<dbReference type="Proteomes" id="UP001221757">
    <property type="component" value="Unassembled WGS sequence"/>
</dbReference>
<evidence type="ECO:0000313" key="1">
    <source>
        <dbReference type="EMBL" id="KAJ7687825.1"/>
    </source>
</evidence>
<sequence length="78" mass="9025">DDAHGPVNDDFPLAYIEWFTPFNQLEKISGMYIVHRSSRAQRRNTTVVSVEHLIRNYHLMAKAGANIDHTWTTDNVLE</sequence>
<reference evidence="1" key="1">
    <citation type="submission" date="2023-03" db="EMBL/GenBank/DDBJ databases">
        <title>Massive genome expansion in bonnet fungi (Mycena s.s.) driven by repeated elements and novel gene families across ecological guilds.</title>
        <authorList>
            <consortium name="Lawrence Berkeley National Laboratory"/>
            <person name="Harder C.B."/>
            <person name="Miyauchi S."/>
            <person name="Viragh M."/>
            <person name="Kuo A."/>
            <person name="Thoen E."/>
            <person name="Andreopoulos B."/>
            <person name="Lu D."/>
            <person name="Skrede I."/>
            <person name="Drula E."/>
            <person name="Henrissat B."/>
            <person name="Morin E."/>
            <person name="Kohler A."/>
            <person name="Barry K."/>
            <person name="LaButti K."/>
            <person name="Morin E."/>
            <person name="Salamov A."/>
            <person name="Lipzen A."/>
            <person name="Mereny Z."/>
            <person name="Hegedus B."/>
            <person name="Baldrian P."/>
            <person name="Stursova M."/>
            <person name="Weitz H."/>
            <person name="Taylor A."/>
            <person name="Grigoriev I.V."/>
            <person name="Nagy L.G."/>
            <person name="Martin F."/>
            <person name="Kauserud H."/>
        </authorList>
    </citation>
    <scope>NUCLEOTIDE SEQUENCE</scope>
    <source>
        <strain evidence="1">CBHHK067</strain>
    </source>
</reference>
<proteinExistence type="predicted"/>
<evidence type="ECO:0000313" key="2">
    <source>
        <dbReference type="Proteomes" id="UP001221757"/>
    </source>
</evidence>
<gene>
    <name evidence="1" type="ORF">B0H17DRAFT_864321</name>
</gene>
<protein>
    <submittedName>
        <fullName evidence="1">Uncharacterized protein</fullName>
    </submittedName>
</protein>
<dbReference type="EMBL" id="JARKIE010000084">
    <property type="protein sequence ID" value="KAJ7687825.1"/>
    <property type="molecule type" value="Genomic_DNA"/>
</dbReference>
<dbReference type="AlphaFoldDB" id="A0AAD7DC33"/>
<feature type="non-terminal residue" evidence="1">
    <location>
        <position position="78"/>
    </location>
</feature>
<accession>A0AAD7DC33</accession>
<organism evidence="1 2">
    <name type="scientific">Mycena rosella</name>
    <name type="common">Pink bonnet</name>
    <name type="synonym">Agaricus rosellus</name>
    <dbReference type="NCBI Taxonomy" id="1033263"/>
    <lineage>
        <taxon>Eukaryota</taxon>
        <taxon>Fungi</taxon>
        <taxon>Dikarya</taxon>
        <taxon>Basidiomycota</taxon>
        <taxon>Agaricomycotina</taxon>
        <taxon>Agaricomycetes</taxon>
        <taxon>Agaricomycetidae</taxon>
        <taxon>Agaricales</taxon>
        <taxon>Marasmiineae</taxon>
        <taxon>Mycenaceae</taxon>
        <taxon>Mycena</taxon>
    </lineage>
</organism>
<comment type="caution">
    <text evidence="1">The sequence shown here is derived from an EMBL/GenBank/DDBJ whole genome shotgun (WGS) entry which is preliminary data.</text>
</comment>
<keyword evidence="2" id="KW-1185">Reference proteome</keyword>
<name>A0AAD7DC33_MYCRO</name>